<dbReference type="InterPro" id="IPR036005">
    <property type="entry name" value="Creatinase/aminopeptidase-like"/>
</dbReference>
<keyword evidence="4" id="KW-0378">Hydrolase</keyword>
<dbReference type="EMBL" id="KL198016">
    <property type="protein sequence ID" value="KDQ21890.1"/>
    <property type="molecule type" value="Genomic_DNA"/>
</dbReference>
<dbReference type="HOGENOM" id="CLU_017266_1_2_1"/>
<keyword evidence="3" id="KW-0479">Metal-binding</keyword>
<dbReference type="InParanoid" id="A0A067N4L4"/>
<dbReference type="GO" id="GO:0030145">
    <property type="term" value="F:manganese ion binding"/>
    <property type="evidence" value="ECO:0007669"/>
    <property type="project" value="InterPro"/>
</dbReference>
<dbReference type="Pfam" id="PF05195">
    <property type="entry name" value="AMP_N"/>
    <property type="match status" value="1"/>
</dbReference>
<evidence type="ECO:0000259" key="6">
    <source>
        <dbReference type="SMART" id="SM01011"/>
    </source>
</evidence>
<comment type="similarity">
    <text evidence="2">Belongs to the peptidase M24B family.</text>
</comment>
<proteinExistence type="inferred from homology"/>
<dbReference type="PANTHER" id="PTHR43226">
    <property type="entry name" value="XAA-PRO AMINOPEPTIDASE 3"/>
    <property type="match status" value="1"/>
</dbReference>
<dbReference type="InterPro" id="IPR029149">
    <property type="entry name" value="Creatin/AminoP/Spt16_N"/>
</dbReference>
<dbReference type="GO" id="GO:0070006">
    <property type="term" value="F:metalloaminopeptidase activity"/>
    <property type="evidence" value="ECO:0007669"/>
    <property type="project" value="InterPro"/>
</dbReference>
<name>A0A067N4L4_BOTB1</name>
<dbReference type="Gene3D" id="3.40.350.10">
    <property type="entry name" value="Creatinase/prolidase N-terminal domain"/>
    <property type="match status" value="1"/>
</dbReference>
<dbReference type="SUPFAM" id="SSF53092">
    <property type="entry name" value="Creatinase/prolidase N-terminal domain"/>
    <property type="match status" value="1"/>
</dbReference>
<keyword evidence="5" id="KW-0464">Manganese</keyword>
<evidence type="ECO:0000313" key="7">
    <source>
        <dbReference type="EMBL" id="KDQ21890.1"/>
    </source>
</evidence>
<gene>
    <name evidence="7" type="ORF">BOTBODRAFT_169072</name>
</gene>
<protein>
    <recommendedName>
        <fullName evidence="6">Aminopeptidase P N-terminal domain-containing protein</fullName>
    </recommendedName>
</protein>
<sequence length="533" mass="58676">MATASTTSIYPAREHISKTVSYLVQQLKDEDRSKTHLVYLASTPVTFRDDTDSERLFRQESHFFYLTGCDVQSSGVLISIDATSGDPKVHTTLLIPKEDPLETLWSLPPPTLQEAAHTHEADAFNYTSSLIPTLDKLLSSGTSSAVLHVLPAKLFPPLPTELLESKYASLATSEYLLPALHKARLIKTPYEIELMRTANGISSRAHEVVMRLLGRDAAGVGADSVSAGGVVMPAQWRIEAEAEAEAVFVASCRREGSRHQAYLPIVASAQRAATLHMCCNDREFAWGPVARHQSGFEHHHHGHNENGANKQFVPQVLLIDAGCEWRNYASDITRVTPVGNGGKFTKEAREIYSLVLKMQKEAIASLKPSIHWDSVHYQCHVTLVRGFIALGIFVDDEQAVLDSQISAAFFPHGVGHSIGLDTHDVPSVSKPKDNPTIPELSSRHPLFYTYLRLRLPLQAGMALTAEPGIYFSPHQLAPVRNSPYINHEVLARYESVGGVRIEDVLVITETGSKNLTTVGKDVEWVEKVSSGEI</sequence>
<organism evidence="7 8">
    <name type="scientific">Botryobasidium botryosum (strain FD-172 SS1)</name>
    <dbReference type="NCBI Taxonomy" id="930990"/>
    <lineage>
        <taxon>Eukaryota</taxon>
        <taxon>Fungi</taxon>
        <taxon>Dikarya</taxon>
        <taxon>Basidiomycota</taxon>
        <taxon>Agaricomycotina</taxon>
        <taxon>Agaricomycetes</taxon>
        <taxon>Cantharellales</taxon>
        <taxon>Botryobasidiaceae</taxon>
        <taxon>Botryobasidium</taxon>
    </lineage>
</organism>
<dbReference type="SUPFAM" id="SSF55920">
    <property type="entry name" value="Creatinase/aminopeptidase"/>
    <property type="match status" value="1"/>
</dbReference>
<dbReference type="InterPro" id="IPR007865">
    <property type="entry name" value="Aminopep_P_N"/>
</dbReference>
<dbReference type="GO" id="GO:0006508">
    <property type="term" value="P:proteolysis"/>
    <property type="evidence" value="ECO:0007669"/>
    <property type="project" value="TreeGrafter"/>
</dbReference>
<evidence type="ECO:0000256" key="2">
    <source>
        <dbReference type="ARBA" id="ARBA00008766"/>
    </source>
</evidence>
<dbReference type="AlphaFoldDB" id="A0A067N4L4"/>
<dbReference type="STRING" id="930990.A0A067N4L4"/>
<dbReference type="OrthoDB" id="10261878at2759"/>
<dbReference type="Gene3D" id="3.90.230.10">
    <property type="entry name" value="Creatinase/methionine aminopeptidase superfamily"/>
    <property type="match status" value="1"/>
</dbReference>
<reference evidence="8" key="1">
    <citation type="journal article" date="2014" name="Proc. Natl. Acad. Sci. U.S.A.">
        <title>Extensive sampling of basidiomycete genomes demonstrates inadequacy of the white-rot/brown-rot paradigm for wood decay fungi.</title>
        <authorList>
            <person name="Riley R."/>
            <person name="Salamov A.A."/>
            <person name="Brown D.W."/>
            <person name="Nagy L.G."/>
            <person name="Floudas D."/>
            <person name="Held B.W."/>
            <person name="Levasseur A."/>
            <person name="Lombard V."/>
            <person name="Morin E."/>
            <person name="Otillar R."/>
            <person name="Lindquist E.A."/>
            <person name="Sun H."/>
            <person name="LaButti K.M."/>
            <person name="Schmutz J."/>
            <person name="Jabbour D."/>
            <person name="Luo H."/>
            <person name="Baker S.E."/>
            <person name="Pisabarro A.G."/>
            <person name="Walton J.D."/>
            <person name="Blanchette R.A."/>
            <person name="Henrissat B."/>
            <person name="Martin F."/>
            <person name="Cullen D."/>
            <person name="Hibbett D.S."/>
            <person name="Grigoriev I.V."/>
        </authorList>
    </citation>
    <scope>NUCLEOTIDE SEQUENCE [LARGE SCALE GENOMIC DNA]</scope>
    <source>
        <strain evidence="8">FD-172 SS1</strain>
    </source>
</reference>
<comment type="cofactor">
    <cofactor evidence="1">
        <name>Mn(2+)</name>
        <dbReference type="ChEBI" id="CHEBI:29035"/>
    </cofactor>
</comment>
<dbReference type="InterPro" id="IPR000994">
    <property type="entry name" value="Pept_M24"/>
</dbReference>
<evidence type="ECO:0000256" key="4">
    <source>
        <dbReference type="ARBA" id="ARBA00022801"/>
    </source>
</evidence>
<evidence type="ECO:0000313" key="8">
    <source>
        <dbReference type="Proteomes" id="UP000027195"/>
    </source>
</evidence>
<feature type="domain" description="Aminopeptidase P N-terminal" evidence="6">
    <location>
        <begin position="10"/>
        <end position="156"/>
    </location>
</feature>
<dbReference type="PANTHER" id="PTHR43226:SF1">
    <property type="entry name" value="XAA-PRO DIPEPTIDASE"/>
    <property type="match status" value="1"/>
</dbReference>
<dbReference type="SMART" id="SM01011">
    <property type="entry name" value="AMP_N"/>
    <property type="match status" value="1"/>
</dbReference>
<dbReference type="InterPro" id="IPR052433">
    <property type="entry name" value="X-Pro_dipept-like"/>
</dbReference>
<accession>A0A067N4L4</accession>
<keyword evidence="8" id="KW-1185">Reference proteome</keyword>
<evidence type="ECO:0000256" key="5">
    <source>
        <dbReference type="ARBA" id="ARBA00023211"/>
    </source>
</evidence>
<evidence type="ECO:0000256" key="3">
    <source>
        <dbReference type="ARBA" id="ARBA00022723"/>
    </source>
</evidence>
<dbReference type="Proteomes" id="UP000027195">
    <property type="component" value="Unassembled WGS sequence"/>
</dbReference>
<evidence type="ECO:0000256" key="1">
    <source>
        <dbReference type="ARBA" id="ARBA00001936"/>
    </source>
</evidence>
<dbReference type="Pfam" id="PF00557">
    <property type="entry name" value="Peptidase_M24"/>
    <property type="match status" value="1"/>
</dbReference>